<evidence type="ECO:0000313" key="5">
    <source>
        <dbReference type="EMBL" id="CAK9087782.1"/>
    </source>
</evidence>
<protein>
    <submittedName>
        <fullName evidence="5">Mycocerosic acid synthase-like polyketide synthase (MAS-like PKS) (Polyketide synthase Pks5)</fullName>
    </submittedName>
</protein>
<dbReference type="InterPro" id="IPR014030">
    <property type="entry name" value="Ketoacyl_synth_N"/>
</dbReference>
<comment type="similarity">
    <text evidence="3">Belongs to the thiolase-like superfamily. Beta-ketoacyl-ACP synthases family.</text>
</comment>
<dbReference type="SMART" id="SM00825">
    <property type="entry name" value="PKS_KS"/>
    <property type="match status" value="1"/>
</dbReference>
<organism evidence="5 6">
    <name type="scientific">Durusdinium trenchii</name>
    <dbReference type="NCBI Taxonomy" id="1381693"/>
    <lineage>
        <taxon>Eukaryota</taxon>
        <taxon>Sar</taxon>
        <taxon>Alveolata</taxon>
        <taxon>Dinophyceae</taxon>
        <taxon>Suessiales</taxon>
        <taxon>Symbiodiniaceae</taxon>
        <taxon>Durusdinium</taxon>
    </lineage>
</organism>
<dbReference type="SUPFAM" id="SSF53901">
    <property type="entry name" value="Thiolase-like"/>
    <property type="match status" value="2"/>
</dbReference>
<evidence type="ECO:0000259" key="4">
    <source>
        <dbReference type="PROSITE" id="PS52004"/>
    </source>
</evidence>
<dbReference type="InterPro" id="IPR050091">
    <property type="entry name" value="PKS_NRPS_Biosynth_Enz"/>
</dbReference>
<dbReference type="Pfam" id="PF00109">
    <property type="entry name" value="ketoacyl-synt"/>
    <property type="match status" value="1"/>
</dbReference>
<dbReference type="Gene3D" id="3.40.47.10">
    <property type="match status" value="1"/>
</dbReference>
<gene>
    <name evidence="5" type="ORF">SCF082_LOCUS41494</name>
</gene>
<dbReference type="InterPro" id="IPR016039">
    <property type="entry name" value="Thiolase-like"/>
</dbReference>
<dbReference type="InterPro" id="IPR014031">
    <property type="entry name" value="Ketoacyl_synth_C"/>
</dbReference>
<feature type="domain" description="Ketosynthase family 3 (KS3)" evidence="4">
    <location>
        <begin position="130"/>
        <end position="566"/>
    </location>
</feature>
<dbReference type="PANTHER" id="PTHR43775:SF37">
    <property type="entry name" value="SI:DKEY-61P9.11"/>
    <property type="match status" value="1"/>
</dbReference>
<evidence type="ECO:0000256" key="3">
    <source>
        <dbReference type="RuleBase" id="RU003694"/>
    </source>
</evidence>
<comment type="caution">
    <text evidence="5">The sequence shown here is derived from an EMBL/GenBank/DDBJ whole genome shotgun (WGS) entry which is preliminary data.</text>
</comment>
<keyword evidence="1" id="KW-0596">Phosphopantetheine</keyword>
<dbReference type="EMBL" id="CAXAMM010039618">
    <property type="protein sequence ID" value="CAK9087782.1"/>
    <property type="molecule type" value="Genomic_DNA"/>
</dbReference>
<dbReference type="PANTHER" id="PTHR43775">
    <property type="entry name" value="FATTY ACID SYNTHASE"/>
    <property type="match status" value="1"/>
</dbReference>
<dbReference type="InterPro" id="IPR020841">
    <property type="entry name" value="PKS_Beta-ketoAc_synthase_dom"/>
</dbReference>
<evidence type="ECO:0000256" key="1">
    <source>
        <dbReference type="ARBA" id="ARBA00022450"/>
    </source>
</evidence>
<reference evidence="5 6" key="1">
    <citation type="submission" date="2024-02" db="EMBL/GenBank/DDBJ databases">
        <authorList>
            <person name="Chen Y."/>
            <person name="Shah S."/>
            <person name="Dougan E. K."/>
            <person name="Thang M."/>
            <person name="Chan C."/>
        </authorList>
    </citation>
    <scope>NUCLEOTIDE SEQUENCE [LARGE SCALE GENOMIC DNA]</scope>
</reference>
<keyword evidence="2" id="KW-0597">Phosphoprotein</keyword>
<sequence length="1042" mass="114764">MKKVVLLYAFGKSGLLLRPRADPSEEIELFLDSGDVLIYLHEFVVPSVDFLCAAGSFGGGQRPPPLDSKLGLLYQLDLIFEPCAQHKAKQDLLAVPETVLEQYNELIQSVKDLPPLEAPLLSLKDAHSDGSGIGVASLHTALPSLPRDVGGQVAMEALLLGGLDSVREVQAPPSSSRQLGEKRYFGAKWDLSEYYEENCGGDDFKVYSTHLSVLYRSYDVAADFDYMYFGFSQEESHQLDQRARLLCEGHAEALSSNKDRWEDKWRRSDKPCDWGLFCGLSGLPEIGCWSSWSSYTRSTPTVILGKVAEGLNFAGPARAVDTDDSSGLVACDMACHHLKSGLTSVALASSASWISSPCQLALHCAEGLASRSGRTRCFDQSGDGFTLGEGCVVLRLQPQQKSTWQIVGSAVNSRGPDVKLVSAPSSAAMVDLMAQAQRDAGVPFAVVDAVETSSKGALSDALELKVLQQALAHGERHKAPVVASCAKATWGHLGACSGLASLARTLLLLGKSLYGPQLHLHQLLALEEAPRLSFLTEAIGATATTQLASVAAFGTGTNAQQLVSVKYPHKALGRPKRVSWWPTESRQKDVIVMSSGFYVVGTMTSWKDGLLLSPSEDDERSERSFACVVTLRQTGWEKFQIWLDRDPQCVLHPGNLEISDSIVLGPDDGVSRSQSWKIVGQPGDRFELRLQVNGKYKRVSWQKVSLTPFPPEYSSLSLIGDHSFWEFEAMSREEGGDVFEAEIKLLKEKNEFQIYVDEDFDQGFYPAWDLRAEPSKEGTDSGVISGEAIAGPDGLGHGRNFCISGTLGELIRVVFDWPKRRLHWEHVGFSEVDLEALAGAQRYYVAGSWDNFETCEELLPGASGTWSAEVRLGSEVGDSFQILLNRNWLCTLHPGDDGSVEGPDDRGEGRYWQISEELPQEMVEIHLEMTKGTPSKVWWQRSSSERAHQIRYCNGMQRTMKRHLKGFGLLPYDQKTRAPPRLIEAPDFYSERRKQDTDLLHGLYKELKGVVETMLHQYDEAGTEAALRSKGVLKPSPANEMS</sequence>
<accession>A0ABP0QHV2</accession>
<name>A0ABP0QHV2_9DINO</name>
<dbReference type="Proteomes" id="UP001642464">
    <property type="component" value="Unassembled WGS sequence"/>
</dbReference>
<evidence type="ECO:0000256" key="2">
    <source>
        <dbReference type="ARBA" id="ARBA00022553"/>
    </source>
</evidence>
<keyword evidence="3" id="KW-0808">Transferase</keyword>
<dbReference type="PROSITE" id="PS52004">
    <property type="entry name" value="KS3_2"/>
    <property type="match status" value="1"/>
</dbReference>
<dbReference type="Pfam" id="PF02801">
    <property type="entry name" value="Ketoacyl-synt_C"/>
    <property type="match status" value="1"/>
</dbReference>
<keyword evidence="6" id="KW-1185">Reference proteome</keyword>
<proteinExistence type="inferred from homology"/>
<evidence type="ECO:0000313" key="6">
    <source>
        <dbReference type="Proteomes" id="UP001642464"/>
    </source>
</evidence>